<dbReference type="GO" id="GO:0051536">
    <property type="term" value="F:iron-sulfur cluster binding"/>
    <property type="evidence" value="ECO:0007669"/>
    <property type="project" value="UniProtKB-KW"/>
</dbReference>
<evidence type="ECO:0000256" key="1">
    <source>
        <dbReference type="ARBA" id="ARBA00022448"/>
    </source>
</evidence>
<keyword evidence="2" id="KW-0479">Metal-binding</keyword>
<feature type="domain" description="4Fe-4S ferredoxin-type" evidence="6">
    <location>
        <begin position="22"/>
        <end position="51"/>
    </location>
</feature>
<dbReference type="Pfam" id="PF13459">
    <property type="entry name" value="Fer4_15"/>
    <property type="match status" value="1"/>
</dbReference>
<dbReference type="PANTHER" id="PTHR36923:SF3">
    <property type="entry name" value="FERREDOXIN"/>
    <property type="match status" value="1"/>
</dbReference>
<protein>
    <submittedName>
        <fullName evidence="7">Unannotated protein</fullName>
    </submittedName>
</protein>
<dbReference type="PROSITE" id="PS51379">
    <property type="entry name" value="4FE4S_FER_2"/>
    <property type="match status" value="1"/>
</dbReference>
<dbReference type="Gene3D" id="3.30.70.20">
    <property type="match status" value="1"/>
</dbReference>
<dbReference type="PRINTS" id="PR00352">
    <property type="entry name" value="3FE4SFRDOXIN"/>
</dbReference>
<accession>A0A6J6YXV5</accession>
<dbReference type="PANTHER" id="PTHR36923">
    <property type="entry name" value="FERREDOXIN"/>
    <property type="match status" value="1"/>
</dbReference>
<dbReference type="EMBL" id="CAFAAI010000365">
    <property type="protein sequence ID" value="CAB4814271.1"/>
    <property type="molecule type" value="Genomic_DNA"/>
</dbReference>
<gene>
    <name evidence="7" type="ORF">UFOPK2992_01780</name>
</gene>
<keyword evidence="4" id="KW-0408">Iron</keyword>
<keyword evidence="3" id="KW-0249">Electron transport</keyword>
<evidence type="ECO:0000259" key="6">
    <source>
        <dbReference type="PROSITE" id="PS51379"/>
    </source>
</evidence>
<evidence type="ECO:0000256" key="3">
    <source>
        <dbReference type="ARBA" id="ARBA00022982"/>
    </source>
</evidence>
<evidence type="ECO:0000313" key="7">
    <source>
        <dbReference type="EMBL" id="CAB4814271.1"/>
    </source>
</evidence>
<name>A0A6J6YXV5_9ZZZZ</name>
<evidence type="ECO:0000256" key="2">
    <source>
        <dbReference type="ARBA" id="ARBA00022723"/>
    </source>
</evidence>
<evidence type="ECO:0000256" key="4">
    <source>
        <dbReference type="ARBA" id="ARBA00023004"/>
    </source>
</evidence>
<keyword evidence="1" id="KW-0813">Transport</keyword>
<reference evidence="7" key="1">
    <citation type="submission" date="2020-05" db="EMBL/GenBank/DDBJ databases">
        <authorList>
            <person name="Chiriac C."/>
            <person name="Salcher M."/>
            <person name="Ghai R."/>
            <person name="Kavagutti S V."/>
        </authorList>
    </citation>
    <scope>NUCLEOTIDE SEQUENCE</scope>
</reference>
<evidence type="ECO:0000256" key="5">
    <source>
        <dbReference type="ARBA" id="ARBA00023014"/>
    </source>
</evidence>
<dbReference type="InterPro" id="IPR051269">
    <property type="entry name" value="Fe-S_cluster_ET"/>
</dbReference>
<dbReference type="GO" id="GO:0009055">
    <property type="term" value="F:electron transfer activity"/>
    <property type="evidence" value="ECO:0007669"/>
    <property type="project" value="InterPro"/>
</dbReference>
<dbReference type="GO" id="GO:0005506">
    <property type="term" value="F:iron ion binding"/>
    <property type="evidence" value="ECO:0007669"/>
    <property type="project" value="InterPro"/>
</dbReference>
<keyword evidence="5" id="KW-0411">Iron-sulfur</keyword>
<organism evidence="7">
    <name type="scientific">freshwater metagenome</name>
    <dbReference type="NCBI Taxonomy" id="449393"/>
    <lineage>
        <taxon>unclassified sequences</taxon>
        <taxon>metagenomes</taxon>
        <taxon>ecological metagenomes</taxon>
    </lineage>
</organism>
<proteinExistence type="predicted"/>
<dbReference type="InterPro" id="IPR017896">
    <property type="entry name" value="4Fe4S_Fe-S-bd"/>
</dbReference>
<sequence length="107" mass="11150">MQGSAVPTERVNESLDTLTSVMRVWIDQDLCTGDGLCLDHCPDVFVQLEDGIAYVAEAGSPLNDPGGPGSLAVVPERDYRAVIDAAEACPGECIFIEISPANAASAA</sequence>
<dbReference type="AlphaFoldDB" id="A0A6J6YXV5"/>
<dbReference type="InterPro" id="IPR001080">
    <property type="entry name" value="3Fe4S_ferredoxin"/>
</dbReference>
<dbReference type="SUPFAM" id="SSF54862">
    <property type="entry name" value="4Fe-4S ferredoxins"/>
    <property type="match status" value="1"/>
</dbReference>